<dbReference type="Proteomes" id="UP000640614">
    <property type="component" value="Unassembled WGS sequence"/>
</dbReference>
<comment type="caution">
    <text evidence="1">The sequence shown here is derived from an EMBL/GenBank/DDBJ whole genome shotgun (WGS) entry which is preliminary data.</text>
</comment>
<gene>
    <name evidence="1" type="ORF">C4F50_00350</name>
</gene>
<organism evidence="1 2">
    <name type="scientific">Flavobacterium hungaricum</name>
    <dbReference type="NCBI Taxonomy" id="2082725"/>
    <lineage>
        <taxon>Bacteria</taxon>
        <taxon>Pseudomonadati</taxon>
        <taxon>Bacteroidota</taxon>
        <taxon>Flavobacteriia</taxon>
        <taxon>Flavobacteriales</taxon>
        <taxon>Flavobacteriaceae</taxon>
        <taxon>Flavobacterium</taxon>
    </lineage>
</organism>
<dbReference type="RefSeq" id="WP_193844454.1">
    <property type="nucleotide sequence ID" value="NZ_PRDM01000001.1"/>
</dbReference>
<dbReference type="EMBL" id="PRDM01000001">
    <property type="protein sequence ID" value="MBE8723379.1"/>
    <property type="molecule type" value="Genomic_DNA"/>
</dbReference>
<reference evidence="1 2" key="1">
    <citation type="submission" date="2018-07" db="EMBL/GenBank/DDBJ databases">
        <title>Genome assembly of strain KB82.</title>
        <authorList>
            <person name="Kukolya J."/>
            <person name="Horvath B."/>
            <person name="Nagy I."/>
            <person name="Toth A."/>
        </authorList>
    </citation>
    <scope>NUCLEOTIDE SEQUENCE [LARGE SCALE GENOMIC DNA]</scope>
    <source>
        <strain evidence="1 2">Kb82</strain>
    </source>
</reference>
<name>A0ABR9TE96_9FLAO</name>
<accession>A0ABR9TE96</accession>
<evidence type="ECO:0000313" key="1">
    <source>
        <dbReference type="EMBL" id="MBE8723379.1"/>
    </source>
</evidence>
<protein>
    <submittedName>
        <fullName evidence="1">Uncharacterized protein</fullName>
    </submittedName>
</protein>
<keyword evidence="2" id="KW-1185">Reference proteome</keyword>
<evidence type="ECO:0000313" key="2">
    <source>
        <dbReference type="Proteomes" id="UP000640614"/>
    </source>
</evidence>
<proteinExistence type="predicted"/>
<sequence>MSEERELITVQGLKNLNFVQKKFGDHTYFEKGTFFLTYGLNDWSYGWKFDGLAIRELSQIKYIDEIDKVINFKN</sequence>